<dbReference type="CDD" id="cd00586">
    <property type="entry name" value="4HBT"/>
    <property type="match status" value="1"/>
</dbReference>
<dbReference type="STRING" id="1121307.CLCY_1c01390"/>
<feature type="domain" description="Acyl-ACP thioesterase N-terminal hotdog" evidence="8">
    <location>
        <begin position="7"/>
        <end position="124"/>
    </location>
</feature>
<dbReference type="InterPro" id="IPR049427">
    <property type="entry name" value="Acyl-ACP_TE_C"/>
</dbReference>
<dbReference type="GO" id="GO:0016297">
    <property type="term" value="F:fatty acyl-[ACP] hydrolase activity"/>
    <property type="evidence" value="ECO:0007669"/>
    <property type="project" value="InterPro"/>
</dbReference>
<evidence type="ECO:0000256" key="2">
    <source>
        <dbReference type="ARBA" id="ARBA00022516"/>
    </source>
</evidence>
<dbReference type="InterPro" id="IPR029069">
    <property type="entry name" value="HotDog_dom_sf"/>
</dbReference>
<dbReference type="GO" id="GO:0000036">
    <property type="term" value="F:acyl carrier activity"/>
    <property type="evidence" value="ECO:0007669"/>
    <property type="project" value="TreeGrafter"/>
</dbReference>
<evidence type="ECO:0000256" key="7">
    <source>
        <dbReference type="ARBA" id="ARBA00023160"/>
    </source>
</evidence>
<evidence type="ECO:0000313" key="10">
    <source>
        <dbReference type="EMBL" id="KMT20905.1"/>
    </source>
</evidence>
<evidence type="ECO:0000313" key="11">
    <source>
        <dbReference type="Proteomes" id="UP000036756"/>
    </source>
</evidence>
<evidence type="ECO:0000259" key="9">
    <source>
        <dbReference type="Pfam" id="PF20791"/>
    </source>
</evidence>
<evidence type="ECO:0000256" key="3">
    <source>
        <dbReference type="ARBA" id="ARBA00022801"/>
    </source>
</evidence>
<evidence type="ECO:0000256" key="6">
    <source>
        <dbReference type="ARBA" id="ARBA00023098"/>
    </source>
</evidence>
<keyword evidence="7" id="KW-0275">Fatty acid biosynthesis</keyword>
<keyword evidence="6" id="KW-0443">Lipid metabolism</keyword>
<protein>
    <submittedName>
        <fullName evidence="10">Acyl-acyl carrier protein thioesterase</fullName>
    </submittedName>
</protein>
<comment type="similarity">
    <text evidence="1">Belongs to the acyl-ACP thioesterase family.</text>
</comment>
<sequence>MAGVPITTDYVVRYDDIDFTNKAFLPSIINYFTDLATFQATSVGLNVDALKEVNRGWVICQWDIDITRLPHYNEKISVTTIPYSYKKFFAYRVFQIKDKDDNVIVEGKSSWMYLDTKRRRPIRLSFHDIKCFGLIEGDEEVVEVMKPQRVNDFTIEAKFDVRYTDIDTNNHVNNSKYITWALETLSIEFMGSKTPLNVRILYSKEKRYGGSITSKANIITEGNNTRTLHTICDNEDNRLCDIEILWK</sequence>
<dbReference type="Gene3D" id="3.10.129.10">
    <property type="entry name" value="Hotdog Thioesterase"/>
    <property type="match status" value="2"/>
</dbReference>
<dbReference type="RefSeq" id="WP_048571305.1">
    <property type="nucleotide sequence ID" value="NZ_LFVU01000028.1"/>
</dbReference>
<proteinExistence type="inferred from homology"/>
<dbReference type="PATRIC" id="fig|1121307.3.peg.500"/>
<dbReference type="PANTHER" id="PTHR31727">
    <property type="entry name" value="OLEOYL-ACYL CARRIER PROTEIN THIOESTERASE 1, CHLOROPLASTIC"/>
    <property type="match status" value="1"/>
</dbReference>
<dbReference type="Proteomes" id="UP000036756">
    <property type="component" value="Unassembled WGS sequence"/>
</dbReference>
<dbReference type="OrthoDB" id="9801517at2"/>
<evidence type="ECO:0000256" key="5">
    <source>
        <dbReference type="ARBA" id="ARBA00022946"/>
    </source>
</evidence>
<accession>A0A0J8D401</accession>
<dbReference type="Pfam" id="PF01643">
    <property type="entry name" value="Acyl-ACP_TE"/>
    <property type="match status" value="1"/>
</dbReference>
<dbReference type="PANTHER" id="PTHR31727:SF6">
    <property type="entry name" value="OLEOYL-ACYL CARRIER PROTEIN THIOESTERASE 1, CHLOROPLASTIC"/>
    <property type="match status" value="1"/>
</dbReference>
<dbReference type="InterPro" id="IPR045023">
    <property type="entry name" value="FATA/B"/>
</dbReference>
<dbReference type="SUPFAM" id="SSF54637">
    <property type="entry name" value="Thioesterase/thiol ester dehydrase-isomerase"/>
    <property type="match status" value="2"/>
</dbReference>
<keyword evidence="4" id="KW-0276">Fatty acid metabolism</keyword>
<evidence type="ECO:0000259" key="8">
    <source>
        <dbReference type="Pfam" id="PF01643"/>
    </source>
</evidence>
<comment type="caution">
    <text evidence="10">The sequence shown here is derived from an EMBL/GenBank/DDBJ whole genome shotgun (WGS) entry which is preliminary data.</text>
</comment>
<dbReference type="EMBL" id="LFVU01000028">
    <property type="protein sequence ID" value="KMT20905.1"/>
    <property type="molecule type" value="Genomic_DNA"/>
</dbReference>
<keyword evidence="2" id="KW-0444">Lipid biosynthesis</keyword>
<gene>
    <name evidence="10" type="ORF">CLCY_1c01390</name>
</gene>
<organism evidence="10 11">
    <name type="scientific">Clostridium cylindrosporum DSM 605</name>
    <dbReference type="NCBI Taxonomy" id="1121307"/>
    <lineage>
        <taxon>Bacteria</taxon>
        <taxon>Bacillati</taxon>
        <taxon>Bacillota</taxon>
        <taxon>Clostridia</taxon>
        <taxon>Eubacteriales</taxon>
        <taxon>Clostridiaceae</taxon>
        <taxon>Clostridium</taxon>
    </lineage>
</organism>
<dbReference type="InterPro" id="IPR002864">
    <property type="entry name" value="Acyl-ACP_thioesterase_NHD"/>
</dbReference>
<keyword evidence="3" id="KW-0378">Hydrolase</keyword>
<evidence type="ECO:0000256" key="1">
    <source>
        <dbReference type="ARBA" id="ARBA00006500"/>
    </source>
</evidence>
<keyword evidence="11" id="KW-1185">Reference proteome</keyword>
<dbReference type="Pfam" id="PF20791">
    <property type="entry name" value="Acyl-ACP_TE_C"/>
    <property type="match status" value="1"/>
</dbReference>
<feature type="domain" description="Acyl-ACP thioesterase-like C-terminal" evidence="9">
    <location>
        <begin position="155"/>
        <end position="247"/>
    </location>
</feature>
<name>A0A0J8D401_CLOCY</name>
<dbReference type="AlphaFoldDB" id="A0A0J8D401"/>
<reference evidence="10 11" key="1">
    <citation type="submission" date="2015-06" db="EMBL/GenBank/DDBJ databases">
        <title>Draft genome sequence of the purine-degrading Clostridium cylindrosporum HC-1 (DSM 605).</title>
        <authorList>
            <person name="Poehlein A."/>
            <person name="Schiel-Bengelsdorf B."/>
            <person name="Bengelsdorf F."/>
            <person name="Daniel R."/>
            <person name="Duerre P."/>
        </authorList>
    </citation>
    <scope>NUCLEOTIDE SEQUENCE [LARGE SCALE GENOMIC DNA]</scope>
    <source>
        <strain evidence="10 11">DSM 605</strain>
    </source>
</reference>
<evidence type="ECO:0000256" key="4">
    <source>
        <dbReference type="ARBA" id="ARBA00022832"/>
    </source>
</evidence>
<keyword evidence="5" id="KW-0809">Transit peptide</keyword>